<keyword evidence="2" id="KW-1185">Reference proteome</keyword>
<gene>
    <name evidence="1" type="primary">MON1</name>
    <name evidence="1" type="ORF">LPJ66_000505</name>
</gene>
<accession>A0ACC1IVS8</accession>
<dbReference type="Proteomes" id="UP001150581">
    <property type="component" value="Unassembled WGS sequence"/>
</dbReference>
<organism evidence="1 2">
    <name type="scientific">Kickxella alabastrina</name>
    <dbReference type="NCBI Taxonomy" id="61397"/>
    <lineage>
        <taxon>Eukaryota</taxon>
        <taxon>Fungi</taxon>
        <taxon>Fungi incertae sedis</taxon>
        <taxon>Zoopagomycota</taxon>
        <taxon>Kickxellomycotina</taxon>
        <taxon>Kickxellomycetes</taxon>
        <taxon>Kickxellales</taxon>
        <taxon>Kickxellaceae</taxon>
        <taxon>Kickxella</taxon>
    </lineage>
</organism>
<comment type="caution">
    <text evidence="1">The sequence shown here is derived from an EMBL/GenBank/DDBJ whole genome shotgun (WGS) entry which is preliminary data.</text>
</comment>
<evidence type="ECO:0000313" key="2">
    <source>
        <dbReference type="Proteomes" id="UP001150581"/>
    </source>
</evidence>
<reference evidence="1" key="1">
    <citation type="submission" date="2022-07" db="EMBL/GenBank/DDBJ databases">
        <title>Phylogenomic reconstructions and comparative analyses of Kickxellomycotina fungi.</title>
        <authorList>
            <person name="Reynolds N.K."/>
            <person name="Stajich J.E."/>
            <person name="Barry K."/>
            <person name="Grigoriev I.V."/>
            <person name="Crous P."/>
            <person name="Smith M.E."/>
        </authorList>
    </citation>
    <scope>NUCLEOTIDE SEQUENCE</scope>
    <source>
        <strain evidence="1">Benny 63K</strain>
    </source>
</reference>
<proteinExistence type="predicted"/>
<sequence>MFAQNNALKTSHSLATLELSECLFLRSAAVLGVVALGALQALLKVVPVDLGNNVSASKADDEIAGDTSLENTNDRLQGRYDHGSELEAEERPEDFHSPEWRKRSRHFLVLSSAGKPIYSRYGDESHLSTLMSAIQAIISTFADMSDPVRSMTVGSHTLVFYTNGPLYLLAVSDRGDPEDLLRNELQILHSQIVSILTSAQLTKIFEQRSNFDLRQLLGGTETIIDQLVDRMDTDFTFLLGSLDTLWIRYRLRDRIGKALLASRPKGLLYAMMVADMKLVTLMRPRKHSLHPSDLHLLFNMSSSKNFATGEHWTPVCFPKFNDKGFLHVYLNYITPSVAIMLVSADRDSFSTISKYCQNIAEDLSTDDSLNRLDDAATQRALRPRELGVSGLLQLYYRHKTLVQHFGTRFEQSVDSDQQRRIISTYKRMRLYMTKGGPNPLRIIYHRSAEDTVLAWQSSAFELYAAVEPLMDVKVMIRLVNTVLEWIKNEEDHLFVINAPSY</sequence>
<dbReference type="EMBL" id="JANBPG010000015">
    <property type="protein sequence ID" value="KAJ1901776.1"/>
    <property type="molecule type" value="Genomic_DNA"/>
</dbReference>
<protein>
    <submittedName>
        <fullName evidence="1">Vacuolar fusion protein mon1</fullName>
    </submittedName>
</protein>
<evidence type="ECO:0000313" key="1">
    <source>
        <dbReference type="EMBL" id="KAJ1901776.1"/>
    </source>
</evidence>
<name>A0ACC1IVS8_9FUNG</name>